<dbReference type="AlphaFoldDB" id="A0AAD7JGS5"/>
<feature type="region of interest" description="Disordered" evidence="1">
    <location>
        <begin position="33"/>
        <end position="52"/>
    </location>
</feature>
<comment type="caution">
    <text evidence="2">The sequence shown here is derived from an EMBL/GenBank/DDBJ whole genome shotgun (WGS) entry which is preliminary data.</text>
</comment>
<evidence type="ECO:0000313" key="2">
    <source>
        <dbReference type="EMBL" id="KAJ7763124.1"/>
    </source>
</evidence>
<evidence type="ECO:0000256" key="1">
    <source>
        <dbReference type="SAM" id="MobiDB-lite"/>
    </source>
</evidence>
<proteinExistence type="predicted"/>
<sequence length="153" mass="17003">MSTKVTVSKVTWADVMTFLRVHIISNDLGDPSVPADEVGTPPVRCRHPPERNSVGSVASLRFRFAGEKIVELEEFVDSKYSSAYFSALRADHAPPKMAGNKPIDSPDSALFPELQGDRSVHTHNGKVFQNPDDPRFPEKYTPVYAVKTYSRPT</sequence>
<evidence type="ECO:0000313" key="3">
    <source>
        <dbReference type="Proteomes" id="UP001215280"/>
    </source>
</evidence>
<name>A0AAD7JGS5_9AGAR</name>
<accession>A0AAD7JGS5</accession>
<gene>
    <name evidence="2" type="ORF">DFH07DRAFT_1018554</name>
</gene>
<dbReference type="Proteomes" id="UP001215280">
    <property type="component" value="Unassembled WGS sequence"/>
</dbReference>
<keyword evidence="3" id="KW-1185">Reference proteome</keyword>
<organism evidence="2 3">
    <name type="scientific">Mycena maculata</name>
    <dbReference type="NCBI Taxonomy" id="230809"/>
    <lineage>
        <taxon>Eukaryota</taxon>
        <taxon>Fungi</taxon>
        <taxon>Dikarya</taxon>
        <taxon>Basidiomycota</taxon>
        <taxon>Agaricomycotina</taxon>
        <taxon>Agaricomycetes</taxon>
        <taxon>Agaricomycetidae</taxon>
        <taxon>Agaricales</taxon>
        <taxon>Marasmiineae</taxon>
        <taxon>Mycenaceae</taxon>
        <taxon>Mycena</taxon>
    </lineage>
</organism>
<dbReference type="EMBL" id="JARJLG010000041">
    <property type="protein sequence ID" value="KAJ7763124.1"/>
    <property type="molecule type" value="Genomic_DNA"/>
</dbReference>
<feature type="region of interest" description="Disordered" evidence="1">
    <location>
        <begin position="96"/>
        <end position="141"/>
    </location>
</feature>
<reference evidence="2" key="1">
    <citation type="submission" date="2023-03" db="EMBL/GenBank/DDBJ databases">
        <title>Massive genome expansion in bonnet fungi (Mycena s.s.) driven by repeated elements and novel gene families across ecological guilds.</title>
        <authorList>
            <consortium name="Lawrence Berkeley National Laboratory"/>
            <person name="Harder C.B."/>
            <person name="Miyauchi S."/>
            <person name="Viragh M."/>
            <person name="Kuo A."/>
            <person name="Thoen E."/>
            <person name="Andreopoulos B."/>
            <person name="Lu D."/>
            <person name="Skrede I."/>
            <person name="Drula E."/>
            <person name="Henrissat B."/>
            <person name="Morin E."/>
            <person name="Kohler A."/>
            <person name="Barry K."/>
            <person name="LaButti K."/>
            <person name="Morin E."/>
            <person name="Salamov A."/>
            <person name="Lipzen A."/>
            <person name="Mereny Z."/>
            <person name="Hegedus B."/>
            <person name="Baldrian P."/>
            <person name="Stursova M."/>
            <person name="Weitz H."/>
            <person name="Taylor A."/>
            <person name="Grigoriev I.V."/>
            <person name="Nagy L.G."/>
            <person name="Martin F."/>
            <person name="Kauserud H."/>
        </authorList>
    </citation>
    <scope>NUCLEOTIDE SEQUENCE</scope>
    <source>
        <strain evidence="2">CBHHK188m</strain>
    </source>
</reference>
<protein>
    <submittedName>
        <fullName evidence="2">Uncharacterized protein</fullName>
    </submittedName>
</protein>